<keyword evidence="2" id="KW-0961">Cell wall biogenesis/degradation</keyword>
<dbReference type="EC" id="6.3.5.13" evidence="2"/>
<comment type="pathway">
    <text evidence="2">Cell wall biogenesis; peptidoglycan biosynthesis.</text>
</comment>
<dbReference type="EC" id="3.5.1.2" evidence="2"/>
<keyword evidence="2" id="KW-0436">Ligase</keyword>
<comment type="caution">
    <text evidence="4">The sequence shown here is derived from an EMBL/GenBank/DDBJ whole genome shotgun (WGS) entry which is preliminary data.</text>
</comment>
<comment type="catalytic activity">
    <reaction evidence="2">
        <text>L-glutamine + H2O = L-glutamate + NH4(+)</text>
        <dbReference type="Rhea" id="RHEA:15889"/>
        <dbReference type="ChEBI" id="CHEBI:15377"/>
        <dbReference type="ChEBI" id="CHEBI:28938"/>
        <dbReference type="ChEBI" id="CHEBI:29985"/>
        <dbReference type="ChEBI" id="CHEBI:58359"/>
        <dbReference type="EC" id="3.5.1.2"/>
    </reaction>
</comment>
<comment type="similarity">
    <text evidence="2">Belongs to the CobB/CobQ family. GatD subfamily.</text>
</comment>
<comment type="subunit">
    <text evidence="2">Forms a heterodimer with MurT.</text>
</comment>
<dbReference type="GO" id="GO:0009236">
    <property type="term" value="P:cobalamin biosynthetic process"/>
    <property type="evidence" value="ECO:0007669"/>
    <property type="project" value="InterPro"/>
</dbReference>
<dbReference type="UniPathway" id="UPA00219"/>
<dbReference type="AlphaFoldDB" id="A0A2J9PPG7"/>
<proteinExistence type="inferred from homology"/>
<evidence type="ECO:0000259" key="3">
    <source>
        <dbReference type="Pfam" id="PF07685"/>
    </source>
</evidence>
<dbReference type="PANTHER" id="PTHR21343:SF9">
    <property type="entry name" value="LIPID II ISOGLUTAMINYL SYNTHASE (GLUTAMINE-HYDROLYZING) SUBUNIT GATD"/>
    <property type="match status" value="1"/>
</dbReference>
<evidence type="ECO:0000313" key="4">
    <source>
        <dbReference type="EMBL" id="PNL92207.1"/>
    </source>
</evidence>
<dbReference type="Gene3D" id="3.40.50.880">
    <property type="match status" value="1"/>
</dbReference>
<dbReference type="GO" id="GO:0071555">
    <property type="term" value="P:cell wall organization"/>
    <property type="evidence" value="ECO:0007669"/>
    <property type="project" value="UniProtKB-KW"/>
</dbReference>
<feature type="active site" evidence="2">
    <location>
        <position position="194"/>
    </location>
</feature>
<dbReference type="PROSITE" id="PS51274">
    <property type="entry name" value="GATASE_COBBQ"/>
    <property type="match status" value="1"/>
</dbReference>
<reference evidence="5" key="1">
    <citation type="submission" date="2017-12" db="EMBL/GenBank/DDBJ databases">
        <title>FDA dAtabase for Regulatory Grade micrObial Sequences (FDA-ARGOS): Supporting development and validation of Infectious Disease Dx tests.</title>
        <authorList>
            <person name="Hoffmann M."/>
            <person name="Allard M."/>
            <person name="Evans P."/>
            <person name="Brown E."/>
            <person name="Tallon L."/>
            <person name="Sadzewicz L."/>
            <person name="Sengamalay N."/>
            <person name="Ott S."/>
            <person name="Godinez A."/>
            <person name="Nagaraj S."/>
            <person name="Vavikolanu K."/>
            <person name="Aluvathingal J."/>
            <person name="Nadendla S."/>
            <person name="Sichtig H."/>
        </authorList>
    </citation>
    <scope>NUCLEOTIDE SEQUENCE [LARGE SCALE GENOMIC DNA]</scope>
    <source>
        <strain evidence="5">FDAARGOS_249</strain>
    </source>
</reference>
<keyword evidence="2" id="KW-0378">Hydrolase</keyword>
<dbReference type="InterPro" id="IPR043702">
    <property type="entry name" value="Lipid_II_synth_GatD"/>
</dbReference>
<dbReference type="InterPro" id="IPR033949">
    <property type="entry name" value="CobQ_GATase1"/>
</dbReference>
<evidence type="ECO:0000313" key="5">
    <source>
        <dbReference type="Proteomes" id="UP000192813"/>
    </source>
</evidence>
<dbReference type="PANTHER" id="PTHR21343">
    <property type="entry name" value="DETHIOBIOTIN SYNTHETASE"/>
    <property type="match status" value="1"/>
</dbReference>
<comment type="function">
    <text evidence="2">The lipid II isoglutaminyl synthase complex catalyzes the formation of alpha-D-isoglutamine in the cell wall lipid II stem peptide. The GatD subunit catalyzes the hydrolysis of glutamine to glutamate and ammonia. The resulting ammonia molecule is channeled to the active site of MurT.</text>
</comment>
<dbReference type="Pfam" id="PF07685">
    <property type="entry name" value="GATase_3"/>
    <property type="match status" value="1"/>
</dbReference>
<feature type="domain" description="CobB/CobQ-like glutamine amidotransferase" evidence="3">
    <location>
        <begin position="6"/>
        <end position="200"/>
    </location>
</feature>
<keyword evidence="2" id="KW-0573">Peptidoglycan synthesis</keyword>
<dbReference type="InterPro" id="IPR011698">
    <property type="entry name" value="GATase_3"/>
</dbReference>
<evidence type="ECO:0000256" key="1">
    <source>
        <dbReference type="ARBA" id="ARBA00022962"/>
    </source>
</evidence>
<name>A0A2J9PPG7_9LACT</name>
<dbReference type="RefSeq" id="WP_083069804.1">
    <property type="nucleotide sequence ID" value="NZ_JALXKY010000007.1"/>
</dbReference>
<accession>A0A2J9PPG7</accession>
<keyword evidence="1 2" id="KW-0315">Glutamine amidotransferase</keyword>
<dbReference type="InterPro" id="IPR029062">
    <property type="entry name" value="Class_I_gatase-like"/>
</dbReference>
<gene>
    <name evidence="2" type="primary">gatD</name>
    <name evidence="4" type="ORF">A6J77_008185</name>
</gene>
<organism evidence="4 5">
    <name type="scientific">Aerococcus viridans</name>
    <dbReference type="NCBI Taxonomy" id="1377"/>
    <lineage>
        <taxon>Bacteria</taxon>
        <taxon>Bacillati</taxon>
        <taxon>Bacillota</taxon>
        <taxon>Bacilli</taxon>
        <taxon>Lactobacillales</taxon>
        <taxon>Aerococcaceae</taxon>
        <taxon>Aerococcus</taxon>
    </lineage>
</organism>
<dbReference type="GO" id="GO:0008360">
    <property type="term" value="P:regulation of cell shape"/>
    <property type="evidence" value="ECO:0007669"/>
    <property type="project" value="UniProtKB-KW"/>
</dbReference>
<dbReference type="GO" id="GO:0009252">
    <property type="term" value="P:peptidoglycan biosynthetic process"/>
    <property type="evidence" value="ECO:0007669"/>
    <property type="project" value="UniProtKB-UniRule"/>
</dbReference>
<protein>
    <recommendedName>
        <fullName evidence="2">Lipid II isoglutaminyl synthase (glutamine-hydrolyzing) subunit GatD</fullName>
        <ecNumber evidence="2">6.3.5.13</ecNumber>
    </recommendedName>
    <alternativeName>
        <fullName evidence="2">Lipid II isoglutaminyl synthase glutaminase subunit</fullName>
        <ecNumber evidence="2">3.5.1.2</ecNumber>
    </alternativeName>
</protein>
<dbReference type="EMBL" id="NBTM02000001">
    <property type="protein sequence ID" value="PNL92207.1"/>
    <property type="molecule type" value="Genomic_DNA"/>
</dbReference>
<feature type="active site" description="Nucleophile" evidence="2">
    <location>
        <position position="95"/>
    </location>
</feature>
<evidence type="ECO:0000256" key="2">
    <source>
        <dbReference type="HAMAP-Rule" id="MF_02213"/>
    </source>
</evidence>
<dbReference type="GO" id="GO:0004359">
    <property type="term" value="F:glutaminase activity"/>
    <property type="evidence" value="ECO:0007669"/>
    <property type="project" value="UniProtKB-UniRule"/>
</dbReference>
<dbReference type="HAMAP" id="MF_02213">
    <property type="entry name" value="Lipid_II_synth_GatD"/>
    <property type="match status" value="1"/>
</dbReference>
<dbReference type="GO" id="GO:0140282">
    <property type="term" value="F:carbon-nitrogen ligase activity on lipid II"/>
    <property type="evidence" value="ECO:0007669"/>
    <property type="project" value="UniProtKB-UniRule"/>
</dbReference>
<dbReference type="Proteomes" id="UP000192813">
    <property type="component" value="Unassembled WGS sequence"/>
</dbReference>
<keyword evidence="2" id="KW-0133">Cell shape</keyword>
<sequence>MEQTLKIAHLYGNLMNTYGDNGNLLMLQHAAKAQNVNVETQLVSIGDEFDPSQFDLVFFGGGQDYEQKIVARDIQSKKEALTQFIENDGVTIGICGGFQLLGKYYINAAGDRLEGIGALDHYTLNQDNNRFIGDIVIENDRFGQTYYGYENHNGRTFLGENTQPLGKVVTGFGNNGEDQTEGVMYKNTFGSYFHGPLLVRNEQLTNEIIGLAIKNMKARLARENQSA</sequence>
<dbReference type="SUPFAM" id="SSF52317">
    <property type="entry name" value="Class I glutamine amidotransferase-like"/>
    <property type="match status" value="1"/>
</dbReference>
<comment type="catalytic activity">
    <reaction evidence="2">
        <text>beta-D-GlcNAc-(1-&gt;4)-Mur2Ac(oyl-L-Ala-gamma-D-Glu-L-Lys-D-Ala-D-Ala)-di-trans,octa-cis-undecaprenyl diphosphate + L-glutamine + ATP + H2O = beta-D-GlcNAc-(1-&gt;4)-Mur2Ac(oyl-L-Ala-D-isoglutaminyl-L-Lys-D-Ala-D-Ala)-di-trans,octa-cis-undecaprenyl diphosphate + L-glutamate + ADP + phosphate + H(+)</text>
        <dbReference type="Rhea" id="RHEA:57928"/>
        <dbReference type="ChEBI" id="CHEBI:15377"/>
        <dbReference type="ChEBI" id="CHEBI:15378"/>
        <dbReference type="ChEBI" id="CHEBI:29985"/>
        <dbReference type="ChEBI" id="CHEBI:30616"/>
        <dbReference type="ChEBI" id="CHEBI:43474"/>
        <dbReference type="ChEBI" id="CHEBI:58359"/>
        <dbReference type="ChEBI" id="CHEBI:60033"/>
        <dbReference type="ChEBI" id="CHEBI:62233"/>
        <dbReference type="ChEBI" id="CHEBI:456216"/>
        <dbReference type="EC" id="6.3.5.13"/>
    </reaction>
</comment>
<dbReference type="CDD" id="cd01750">
    <property type="entry name" value="GATase1_CobQ"/>
    <property type="match status" value="1"/>
</dbReference>
<feature type="binding site" evidence="2">
    <location>
        <position position="130"/>
    </location>
    <ligand>
        <name>substrate</name>
    </ligand>
</feature>